<evidence type="ECO:0000313" key="5">
    <source>
        <dbReference type="Proteomes" id="UP000000763"/>
    </source>
</evidence>
<reference evidence="5" key="3">
    <citation type="journal article" date="2005" name="Nature">
        <title>The map-based sequence of the rice genome.</title>
        <authorList>
            <consortium name="International rice genome sequencing project (IRGSP)"/>
            <person name="Matsumoto T."/>
            <person name="Wu J."/>
            <person name="Kanamori H."/>
            <person name="Katayose Y."/>
            <person name="Fujisawa M."/>
            <person name="Namiki N."/>
            <person name="Mizuno H."/>
            <person name="Yamamoto K."/>
            <person name="Antonio B.A."/>
            <person name="Baba T."/>
            <person name="Sakata K."/>
            <person name="Nagamura Y."/>
            <person name="Aoki H."/>
            <person name="Arikawa K."/>
            <person name="Arita K."/>
            <person name="Bito T."/>
            <person name="Chiden Y."/>
            <person name="Fujitsuka N."/>
            <person name="Fukunaka R."/>
            <person name="Hamada M."/>
            <person name="Harada C."/>
            <person name="Hayashi A."/>
            <person name="Hijishita S."/>
            <person name="Honda M."/>
            <person name="Hosokawa S."/>
            <person name="Ichikawa Y."/>
            <person name="Idonuma A."/>
            <person name="Iijima M."/>
            <person name="Ikeda M."/>
            <person name="Ikeno M."/>
            <person name="Ito K."/>
            <person name="Ito S."/>
            <person name="Ito T."/>
            <person name="Ito Y."/>
            <person name="Ito Y."/>
            <person name="Iwabuchi A."/>
            <person name="Kamiya K."/>
            <person name="Karasawa W."/>
            <person name="Kurita K."/>
            <person name="Katagiri S."/>
            <person name="Kikuta A."/>
            <person name="Kobayashi H."/>
            <person name="Kobayashi N."/>
            <person name="Machita K."/>
            <person name="Maehara T."/>
            <person name="Masukawa M."/>
            <person name="Mizubayashi T."/>
            <person name="Mukai Y."/>
            <person name="Nagasaki H."/>
            <person name="Nagata Y."/>
            <person name="Naito S."/>
            <person name="Nakashima M."/>
            <person name="Nakama Y."/>
            <person name="Nakamichi Y."/>
            <person name="Nakamura M."/>
            <person name="Meguro A."/>
            <person name="Negishi M."/>
            <person name="Ohta I."/>
            <person name="Ohta T."/>
            <person name="Okamoto M."/>
            <person name="Ono N."/>
            <person name="Saji S."/>
            <person name="Sakaguchi M."/>
            <person name="Sakai K."/>
            <person name="Shibata M."/>
            <person name="Shimokawa T."/>
            <person name="Song J."/>
            <person name="Takazaki Y."/>
            <person name="Terasawa K."/>
            <person name="Tsugane M."/>
            <person name="Tsuji K."/>
            <person name="Ueda S."/>
            <person name="Waki K."/>
            <person name="Yamagata H."/>
            <person name="Yamamoto M."/>
            <person name="Yamamoto S."/>
            <person name="Yamane H."/>
            <person name="Yoshiki S."/>
            <person name="Yoshihara R."/>
            <person name="Yukawa K."/>
            <person name="Zhong H."/>
            <person name="Yano M."/>
            <person name="Yuan Q."/>
            <person name="Ouyang S."/>
            <person name="Liu J."/>
            <person name="Jones K.M."/>
            <person name="Gansberger K."/>
            <person name="Moffat K."/>
            <person name="Hill J."/>
            <person name="Bera J."/>
            <person name="Fadrosh D."/>
            <person name="Jin S."/>
            <person name="Johri S."/>
            <person name="Kim M."/>
            <person name="Overton L."/>
            <person name="Reardon M."/>
            <person name="Tsitrin T."/>
            <person name="Vuong H."/>
            <person name="Weaver B."/>
            <person name="Ciecko A."/>
            <person name="Tallon L."/>
            <person name="Jackson J."/>
            <person name="Pai G."/>
            <person name="Aken S.V."/>
            <person name="Utterback T."/>
            <person name="Reidmuller S."/>
            <person name="Feldblyum T."/>
            <person name="Hsiao J."/>
            <person name="Zismann V."/>
            <person name="Iobst S."/>
            <person name="de Vazeille A.R."/>
            <person name="Buell C.R."/>
            <person name="Ying K."/>
            <person name="Li Y."/>
            <person name="Lu T."/>
            <person name="Huang Y."/>
            <person name="Zhao Q."/>
            <person name="Feng Q."/>
            <person name="Zhang L."/>
            <person name="Zhu J."/>
            <person name="Weng Q."/>
            <person name="Mu J."/>
            <person name="Lu Y."/>
            <person name="Fan D."/>
            <person name="Liu Y."/>
            <person name="Guan J."/>
            <person name="Zhang Y."/>
            <person name="Yu S."/>
            <person name="Liu X."/>
            <person name="Zhang Y."/>
            <person name="Hong G."/>
            <person name="Han B."/>
            <person name="Choisne N."/>
            <person name="Demange N."/>
            <person name="Orjeda G."/>
            <person name="Samain S."/>
            <person name="Cattolico L."/>
            <person name="Pelletier E."/>
            <person name="Couloux A."/>
            <person name="Segurens B."/>
            <person name="Wincker P."/>
            <person name="D'Hont A."/>
            <person name="Scarpelli C."/>
            <person name="Weissenbach J."/>
            <person name="Salanoubat M."/>
            <person name="Quetier F."/>
            <person name="Yu Y."/>
            <person name="Kim H.R."/>
            <person name="Rambo T."/>
            <person name="Currie J."/>
            <person name="Collura K."/>
            <person name="Luo M."/>
            <person name="Yang T."/>
            <person name="Ammiraju J.S.S."/>
            <person name="Engler F."/>
            <person name="Soderlund C."/>
            <person name="Wing R.A."/>
            <person name="Palmer L.E."/>
            <person name="de la Bastide M."/>
            <person name="Spiegel L."/>
            <person name="Nascimento L."/>
            <person name="Zutavern T."/>
            <person name="O'Shaughnessy A."/>
            <person name="Dike S."/>
            <person name="Dedhia N."/>
            <person name="Preston R."/>
            <person name="Balija V."/>
            <person name="McCombie W.R."/>
            <person name="Chow T."/>
            <person name="Chen H."/>
            <person name="Chung M."/>
            <person name="Chen C."/>
            <person name="Shaw J."/>
            <person name="Wu H."/>
            <person name="Hsiao K."/>
            <person name="Chao Y."/>
            <person name="Chu M."/>
            <person name="Cheng C."/>
            <person name="Hour A."/>
            <person name="Lee P."/>
            <person name="Lin S."/>
            <person name="Lin Y."/>
            <person name="Liou J."/>
            <person name="Liu S."/>
            <person name="Hsing Y."/>
            <person name="Raghuvanshi S."/>
            <person name="Mohanty A."/>
            <person name="Bharti A.K."/>
            <person name="Gaur A."/>
            <person name="Gupta V."/>
            <person name="Kumar D."/>
            <person name="Ravi V."/>
            <person name="Vij S."/>
            <person name="Kapur A."/>
            <person name="Khurana P."/>
            <person name="Khurana P."/>
            <person name="Khurana J.P."/>
            <person name="Tyagi A.K."/>
            <person name="Gaikwad K."/>
            <person name="Singh A."/>
            <person name="Dalal V."/>
            <person name="Srivastava S."/>
            <person name="Dixit A."/>
            <person name="Pal A.K."/>
            <person name="Ghazi I.A."/>
            <person name="Yadav M."/>
            <person name="Pandit A."/>
            <person name="Bhargava A."/>
            <person name="Sureshbabu K."/>
            <person name="Batra K."/>
            <person name="Sharma T.R."/>
            <person name="Mohapatra T."/>
            <person name="Singh N.K."/>
            <person name="Messing J."/>
            <person name="Nelson A.B."/>
            <person name="Fuks G."/>
            <person name="Kavchok S."/>
            <person name="Keizer G."/>
            <person name="Linton E."/>
            <person name="Llaca V."/>
            <person name="Song R."/>
            <person name="Tanyolac B."/>
            <person name="Young S."/>
            <person name="Ho-Il K."/>
            <person name="Hahn J.H."/>
            <person name="Sangsakoo G."/>
            <person name="Vanavichit A."/>
            <person name="de Mattos Luiz.A.T."/>
            <person name="Zimmer P.D."/>
            <person name="Malone G."/>
            <person name="Dellagostin O."/>
            <person name="de Oliveira A.C."/>
            <person name="Bevan M."/>
            <person name="Bancroft I."/>
            <person name="Minx P."/>
            <person name="Cordum H."/>
            <person name="Wilson R."/>
            <person name="Cheng Z."/>
            <person name="Jin W."/>
            <person name="Jiang J."/>
            <person name="Leong S.A."/>
            <person name="Iwama H."/>
            <person name="Gojobori T."/>
            <person name="Itoh T."/>
            <person name="Niimura Y."/>
            <person name="Fujii Y."/>
            <person name="Habara T."/>
            <person name="Sakai H."/>
            <person name="Sato Y."/>
            <person name="Wilson G."/>
            <person name="Kumar K."/>
            <person name="McCouch S."/>
            <person name="Juretic N."/>
            <person name="Hoen D."/>
            <person name="Wright S."/>
            <person name="Bruskiewich R."/>
            <person name="Bureau T."/>
            <person name="Miyao A."/>
            <person name="Hirochika H."/>
            <person name="Nishikawa T."/>
            <person name="Kadowaki K."/>
            <person name="Sugiura M."/>
            <person name="Burr B."/>
            <person name="Sasaki T."/>
        </authorList>
    </citation>
    <scope>NUCLEOTIDE SEQUENCE [LARGE SCALE GENOMIC DNA]</scope>
    <source>
        <strain evidence="5">cv. Nipponbare</strain>
    </source>
</reference>
<name>Q8H2V9_ORYSJ</name>
<keyword evidence="2" id="KW-0472">Membrane</keyword>
<accession>Q8H2V9</accession>
<evidence type="ECO:0000256" key="2">
    <source>
        <dbReference type="SAM" id="Phobius"/>
    </source>
</evidence>
<reference evidence="4" key="1">
    <citation type="submission" date="2002-01" db="EMBL/GenBank/DDBJ databases">
        <title>Oryza sativa nipponbare(GA3) genomic DNA, chromosome 8, PAC clone:P0709D11.</title>
        <authorList>
            <person name="Sasaki T."/>
            <person name="Matsumoto T."/>
            <person name="Yamamoto K."/>
        </authorList>
    </citation>
    <scope>NUCLEOTIDE SEQUENCE</scope>
</reference>
<evidence type="ECO:0000313" key="3">
    <source>
        <dbReference type="EMBL" id="BAC22566.1"/>
    </source>
</evidence>
<feature type="region of interest" description="Disordered" evidence="1">
    <location>
        <begin position="160"/>
        <end position="250"/>
    </location>
</feature>
<dbReference type="Proteomes" id="UP000000763">
    <property type="component" value="Chromosome 8"/>
</dbReference>
<keyword evidence="2" id="KW-1133">Transmembrane helix</keyword>
<dbReference type="AlphaFoldDB" id="Q8H2V9"/>
<sequence>MDLGLRWHRLGITKIHWLGFDLGIWMAVIIWGFWSRVPHVGGTEERTRSSCSTTCGRRIFRICHRIRTVFRIGHSIRTTFRTCHLDANFLQSVTLRLPKPRGVSSSSLATSSSSPAGELLLPYTGELSLPHTGELLPYTGELHLPHTGELLLPHIGEIPLPQRRRAPPPPTPASSPSPHTGEIPLPQRRRAPPPPTPASSPSPHTGELPLPQRRQAPSPLYRRAHVPPTPASSSSPTPVIFFTHDGDLLH</sequence>
<proteinExistence type="predicted"/>
<reference evidence="5" key="4">
    <citation type="journal article" date="2008" name="Nucleic Acids Res.">
        <title>The rice annotation project database (RAP-DB): 2008 update.</title>
        <authorList>
            <consortium name="The rice annotation project (RAP)"/>
        </authorList>
    </citation>
    <scope>GENOME REANNOTATION</scope>
    <source>
        <strain evidence="5">cv. Nipponbare</strain>
    </source>
</reference>
<dbReference type="EMBL" id="AP004675">
    <property type="protein sequence ID" value="BAD05403.1"/>
    <property type="molecule type" value="Genomic_DNA"/>
</dbReference>
<evidence type="ECO:0000256" key="1">
    <source>
        <dbReference type="SAM" id="MobiDB-lite"/>
    </source>
</evidence>
<dbReference type="EMBL" id="AP005443">
    <property type="protein sequence ID" value="BAC22566.1"/>
    <property type="molecule type" value="Genomic_DNA"/>
</dbReference>
<keyword evidence="2" id="KW-0812">Transmembrane</keyword>
<reference evidence="3" key="2">
    <citation type="submission" date="2002-06" db="EMBL/GenBank/DDBJ databases">
        <title>Oryza sativa nipponbare(GA3) genomic DNA, chromosome 8, BAC clone:OSJNBb0011E04.</title>
        <authorList>
            <person name="Sasaki T."/>
            <person name="Matsumoto T."/>
            <person name="Katayose Y."/>
        </authorList>
    </citation>
    <scope>NUCLEOTIDE SEQUENCE</scope>
</reference>
<organism evidence="3 5">
    <name type="scientific">Oryza sativa subsp. japonica</name>
    <name type="common">Rice</name>
    <dbReference type="NCBI Taxonomy" id="39947"/>
    <lineage>
        <taxon>Eukaryota</taxon>
        <taxon>Viridiplantae</taxon>
        <taxon>Streptophyta</taxon>
        <taxon>Embryophyta</taxon>
        <taxon>Tracheophyta</taxon>
        <taxon>Spermatophyta</taxon>
        <taxon>Magnoliopsida</taxon>
        <taxon>Liliopsida</taxon>
        <taxon>Poales</taxon>
        <taxon>Poaceae</taxon>
        <taxon>BOP clade</taxon>
        <taxon>Oryzoideae</taxon>
        <taxon>Oryzeae</taxon>
        <taxon>Oryzinae</taxon>
        <taxon>Oryza</taxon>
        <taxon>Oryza sativa</taxon>
    </lineage>
</organism>
<evidence type="ECO:0000313" key="4">
    <source>
        <dbReference type="EMBL" id="BAD05403.1"/>
    </source>
</evidence>
<gene>
    <name evidence="3" type="ORF">OSJNBb0011E04.111</name>
    <name evidence="4" type="ORF">P0709D11.1</name>
</gene>
<protein>
    <submittedName>
        <fullName evidence="3">Uncharacterized protein</fullName>
    </submittedName>
</protein>
<feature type="transmembrane region" description="Helical" evidence="2">
    <location>
        <begin position="15"/>
        <end position="34"/>
    </location>
</feature>